<feature type="region of interest" description="Disordered" evidence="1">
    <location>
        <begin position="224"/>
        <end position="256"/>
    </location>
</feature>
<protein>
    <recommendedName>
        <fullName evidence="2">Glycosyltransferase 2-like domain-containing protein</fullName>
    </recommendedName>
</protein>
<dbReference type="Pfam" id="PF00535">
    <property type="entry name" value="Glycos_transf_2"/>
    <property type="match status" value="1"/>
</dbReference>
<feature type="domain" description="Glycosyltransferase 2-like" evidence="2">
    <location>
        <begin position="14"/>
        <end position="99"/>
    </location>
</feature>
<dbReference type="PANTHER" id="PTHR43630:SF2">
    <property type="entry name" value="GLYCOSYLTRANSFERASE"/>
    <property type="match status" value="1"/>
</dbReference>
<dbReference type="SUPFAM" id="SSF53448">
    <property type="entry name" value="Nucleotide-diphospho-sugar transferases"/>
    <property type="match status" value="1"/>
</dbReference>
<evidence type="ECO:0000256" key="1">
    <source>
        <dbReference type="SAM" id="MobiDB-lite"/>
    </source>
</evidence>
<dbReference type="EMBL" id="LAZR01017362">
    <property type="protein sequence ID" value="KKM00741.1"/>
    <property type="molecule type" value="Genomic_DNA"/>
</dbReference>
<dbReference type="PANTHER" id="PTHR43630">
    <property type="entry name" value="POLY-BETA-1,6-N-ACETYL-D-GLUCOSAMINE SYNTHASE"/>
    <property type="match status" value="1"/>
</dbReference>
<evidence type="ECO:0000313" key="3">
    <source>
        <dbReference type="EMBL" id="KKM00741.1"/>
    </source>
</evidence>
<sequence length="256" mass="29538">MGKSKPTLGLAMICQNEEIHIASSIAQFFTAVDDIVVVDGGSSDDSVMWAERMGARVFHRPFDNDFSAQKNYALDQLDTDWVYLHDPDERLEPTLIEILPLLIDIEAGQQFLEAGGILPSSPERFDCFGIARRNFIDGVQTDIYPDYQYRLFRKNCRFERPVHELLTGWDKRTEVDFNHATLEDPARFNILHYKSGTRQEEQDVCYADIEKKYDLETLANIRKKAKAKAKEEEKSKRKKQKKKGAKKEERGKDENA</sequence>
<dbReference type="InterPro" id="IPR029044">
    <property type="entry name" value="Nucleotide-diphossugar_trans"/>
</dbReference>
<dbReference type="Gene3D" id="3.90.550.10">
    <property type="entry name" value="Spore Coat Polysaccharide Biosynthesis Protein SpsA, Chain A"/>
    <property type="match status" value="1"/>
</dbReference>
<evidence type="ECO:0000259" key="2">
    <source>
        <dbReference type="Pfam" id="PF00535"/>
    </source>
</evidence>
<name>A0A0F9J495_9ZZZZ</name>
<gene>
    <name evidence="3" type="ORF">LCGC14_1801410</name>
</gene>
<dbReference type="AlphaFoldDB" id="A0A0F9J495"/>
<feature type="compositionally biased region" description="Basic residues" evidence="1">
    <location>
        <begin position="236"/>
        <end position="245"/>
    </location>
</feature>
<comment type="caution">
    <text evidence="3">The sequence shown here is derived from an EMBL/GenBank/DDBJ whole genome shotgun (WGS) entry which is preliminary data.</text>
</comment>
<reference evidence="3" key="1">
    <citation type="journal article" date="2015" name="Nature">
        <title>Complex archaea that bridge the gap between prokaryotes and eukaryotes.</title>
        <authorList>
            <person name="Spang A."/>
            <person name="Saw J.H."/>
            <person name="Jorgensen S.L."/>
            <person name="Zaremba-Niedzwiedzka K."/>
            <person name="Martijn J."/>
            <person name="Lind A.E."/>
            <person name="van Eijk R."/>
            <person name="Schleper C."/>
            <person name="Guy L."/>
            <person name="Ettema T.J."/>
        </authorList>
    </citation>
    <scope>NUCLEOTIDE SEQUENCE</scope>
</reference>
<dbReference type="InterPro" id="IPR001173">
    <property type="entry name" value="Glyco_trans_2-like"/>
</dbReference>
<accession>A0A0F9J495</accession>
<feature type="compositionally biased region" description="Basic and acidic residues" evidence="1">
    <location>
        <begin position="246"/>
        <end position="256"/>
    </location>
</feature>
<organism evidence="3">
    <name type="scientific">marine sediment metagenome</name>
    <dbReference type="NCBI Taxonomy" id="412755"/>
    <lineage>
        <taxon>unclassified sequences</taxon>
        <taxon>metagenomes</taxon>
        <taxon>ecological metagenomes</taxon>
    </lineage>
</organism>
<proteinExistence type="predicted"/>